<dbReference type="HOGENOM" id="CLU_1422720_0_0_1"/>
<reference evidence="2" key="3">
    <citation type="submission" date="2015-06" db="UniProtKB">
        <authorList>
            <consortium name="EnsemblMetazoa"/>
        </authorList>
    </citation>
    <scope>IDENTIFICATION</scope>
</reference>
<dbReference type="Proteomes" id="UP000014760">
    <property type="component" value="Unassembled WGS sequence"/>
</dbReference>
<sequence length="191" mass="22633">MDYNLDGVYYMLKYRRLTAEGKRLARIPDGWVEEMAKENVGRKVKHREFEKWRGKLKGTEGTRRYAEERKDLRMERYADGGDGARVRMMVRGDCLLVRANANVAWRYDEHDRKLVESFNWNSTWKLPEEPVAFILKSKKRYQEEESSFAGELERLKCRVKLCLFSDQHVLTDGSANFIPGLYYTSKLYNIQ</sequence>
<name>R7TQH0_CAPTE</name>
<dbReference type="AlphaFoldDB" id="R7TQH0"/>
<keyword evidence="3" id="KW-1185">Reference proteome</keyword>
<proteinExistence type="predicted"/>
<organism evidence="1">
    <name type="scientific">Capitella teleta</name>
    <name type="common">Polychaete worm</name>
    <dbReference type="NCBI Taxonomy" id="283909"/>
    <lineage>
        <taxon>Eukaryota</taxon>
        <taxon>Metazoa</taxon>
        <taxon>Spiralia</taxon>
        <taxon>Lophotrochozoa</taxon>
        <taxon>Annelida</taxon>
        <taxon>Polychaeta</taxon>
        <taxon>Sedentaria</taxon>
        <taxon>Scolecida</taxon>
        <taxon>Capitellidae</taxon>
        <taxon>Capitella</taxon>
    </lineage>
</organism>
<accession>R7TQH0</accession>
<dbReference type="OrthoDB" id="6508428at2759"/>
<evidence type="ECO:0000313" key="1">
    <source>
        <dbReference type="EMBL" id="ELT93275.1"/>
    </source>
</evidence>
<protein>
    <submittedName>
        <fullName evidence="1 2">Uncharacterized protein</fullName>
    </submittedName>
</protein>
<evidence type="ECO:0000313" key="3">
    <source>
        <dbReference type="Proteomes" id="UP000014760"/>
    </source>
</evidence>
<gene>
    <name evidence="1" type="ORF">CAPTEDRAFT_209041</name>
</gene>
<dbReference type="EMBL" id="AMQN01012847">
    <property type="status" value="NOT_ANNOTATED_CDS"/>
    <property type="molecule type" value="Genomic_DNA"/>
</dbReference>
<evidence type="ECO:0000313" key="2">
    <source>
        <dbReference type="EnsemblMetazoa" id="CapteP209041"/>
    </source>
</evidence>
<reference evidence="1 3" key="2">
    <citation type="journal article" date="2013" name="Nature">
        <title>Insights into bilaterian evolution from three spiralian genomes.</title>
        <authorList>
            <person name="Simakov O."/>
            <person name="Marletaz F."/>
            <person name="Cho S.J."/>
            <person name="Edsinger-Gonzales E."/>
            <person name="Havlak P."/>
            <person name="Hellsten U."/>
            <person name="Kuo D.H."/>
            <person name="Larsson T."/>
            <person name="Lv J."/>
            <person name="Arendt D."/>
            <person name="Savage R."/>
            <person name="Osoegawa K."/>
            <person name="de Jong P."/>
            <person name="Grimwood J."/>
            <person name="Chapman J.A."/>
            <person name="Shapiro H."/>
            <person name="Aerts A."/>
            <person name="Otillar R.P."/>
            <person name="Terry A.Y."/>
            <person name="Boore J.L."/>
            <person name="Grigoriev I.V."/>
            <person name="Lindberg D.R."/>
            <person name="Seaver E.C."/>
            <person name="Weisblat D.A."/>
            <person name="Putnam N.H."/>
            <person name="Rokhsar D.S."/>
        </authorList>
    </citation>
    <scope>NUCLEOTIDE SEQUENCE</scope>
    <source>
        <strain evidence="1 3">I ESC-2004</strain>
    </source>
</reference>
<dbReference type="EMBL" id="KB309802">
    <property type="protein sequence ID" value="ELT93275.1"/>
    <property type="molecule type" value="Genomic_DNA"/>
</dbReference>
<dbReference type="EnsemblMetazoa" id="CapteT209041">
    <property type="protein sequence ID" value="CapteP209041"/>
    <property type="gene ID" value="CapteG209041"/>
</dbReference>
<reference evidence="3" key="1">
    <citation type="submission" date="2012-12" db="EMBL/GenBank/DDBJ databases">
        <authorList>
            <person name="Hellsten U."/>
            <person name="Grimwood J."/>
            <person name="Chapman J.A."/>
            <person name="Shapiro H."/>
            <person name="Aerts A."/>
            <person name="Otillar R.P."/>
            <person name="Terry A.Y."/>
            <person name="Boore J.L."/>
            <person name="Simakov O."/>
            <person name="Marletaz F."/>
            <person name="Cho S.-J."/>
            <person name="Edsinger-Gonzales E."/>
            <person name="Havlak P."/>
            <person name="Kuo D.-H."/>
            <person name="Larsson T."/>
            <person name="Lv J."/>
            <person name="Arendt D."/>
            <person name="Savage R."/>
            <person name="Osoegawa K."/>
            <person name="de Jong P."/>
            <person name="Lindberg D.R."/>
            <person name="Seaver E.C."/>
            <person name="Weisblat D.A."/>
            <person name="Putnam N.H."/>
            <person name="Grigoriev I.V."/>
            <person name="Rokhsar D.S."/>
        </authorList>
    </citation>
    <scope>NUCLEOTIDE SEQUENCE</scope>
    <source>
        <strain evidence="3">I ESC-2004</strain>
    </source>
</reference>